<evidence type="ECO:0000313" key="2">
    <source>
        <dbReference type="Proteomes" id="UP000029385"/>
    </source>
</evidence>
<dbReference type="STRING" id="1121015.GCA_000420545_00760"/>
<dbReference type="Pfam" id="PF11903">
    <property type="entry name" value="ParD_like"/>
    <property type="match status" value="1"/>
</dbReference>
<dbReference type="RefSeq" id="WP_022968412.1">
    <property type="nucleotide sequence ID" value="NZ_ATVD01000001.1"/>
</dbReference>
<keyword evidence="2" id="KW-1185">Reference proteome</keyword>
<dbReference type="OrthoDB" id="5422561at2"/>
<dbReference type="AlphaFoldDB" id="A0A091AW94"/>
<proteinExistence type="predicted"/>
<gene>
    <name evidence="1" type="ORF">N789_09740</name>
</gene>
<comment type="caution">
    <text evidence="1">The sequence shown here is derived from an EMBL/GenBank/DDBJ whole genome shotgun (WGS) entry which is preliminary data.</text>
</comment>
<dbReference type="InterPro" id="IPR021831">
    <property type="entry name" value="ParD-like"/>
</dbReference>
<evidence type="ECO:0000313" key="1">
    <source>
        <dbReference type="EMBL" id="KFN43547.1"/>
    </source>
</evidence>
<name>A0A091AW94_9GAMM</name>
<dbReference type="Proteomes" id="UP000029385">
    <property type="component" value="Unassembled WGS sequence"/>
</dbReference>
<dbReference type="EMBL" id="AVCI01000005">
    <property type="protein sequence ID" value="KFN43547.1"/>
    <property type="molecule type" value="Genomic_DNA"/>
</dbReference>
<organism evidence="1 2">
    <name type="scientific">Arenimonas oryziterrae DSM 21050 = YC6267</name>
    <dbReference type="NCBI Taxonomy" id="1121015"/>
    <lineage>
        <taxon>Bacteria</taxon>
        <taxon>Pseudomonadati</taxon>
        <taxon>Pseudomonadota</taxon>
        <taxon>Gammaproteobacteria</taxon>
        <taxon>Lysobacterales</taxon>
        <taxon>Lysobacteraceae</taxon>
        <taxon>Arenimonas</taxon>
    </lineage>
</organism>
<sequence length="103" mass="11425">MAKNIRISDDFYALAQLESQLENRSIAQQLEYWAKLGMAVASARTPASELGAVKASIEATRRLDALDVRRGTRDASYFHFIPASAARDSTVVFPSFSREKVES</sequence>
<protein>
    <recommendedName>
        <fullName evidence="3">ParD-like antitoxin of type II toxin-antitoxin system</fullName>
    </recommendedName>
</protein>
<dbReference type="PATRIC" id="fig|1121015.4.peg.1436"/>
<reference evidence="1 2" key="1">
    <citation type="submission" date="2013-09" db="EMBL/GenBank/DDBJ databases">
        <title>Genome sequencing of Arenimonas oryziterrae.</title>
        <authorList>
            <person name="Chen F."/>
            <person name="Wang G."/>
        </authorList>
    </citation>
    <scope>NUCLEOTIDE SEQUENCE [LARGE SCALE GENOMIC DNA]</scope>
    <source>
        <strain evidence="1 2">YC6267</strain>
    </source>
</reference>
<accession>A0A091AW94</accession>
<evidence type="ECO:0008006" key="3">
    <source>
        <dbReference type="Google" id="ProtNLM"/>
    </source>
</evidence>